<dbReference type="InterPro" id="IPR050971">
    <property type="entry name" value="Cadherin-domain_protein"/>
</dbReference>
<dbReference type="PROSITE" id="PS50268">
    <property type="entry name" value="CADHERIN_2"/>
    <property type="match status" value="6"/>
</dbReference>
<keyword evidence="10" id="KW-1185">Reference proteome</keyword>
<dbReference type="PRINTS" id="PR00205">
    <property type="entry name" value="CADHERIN"/>
</dbReference>
<reference evidence="9 10" key="2">
    <citation type="journal article" date="2021" name="Genomics">
        <title>High-quality reference genome for Clonorchis sinensis.</title>
        <authorList>
            <person name="Young N.D."/>
            <person name="Stroehlein A.J."/>
            <person name="Kinkar L."/>
            <person name="Wang T."/>
            <person name="Sohn W.M."/>
            <person name="Chang B.C.H."/>
            <person name="Kaur P."/>
            <person name="Weisz D."/>
            <person name="Dudchenko O."/>
            <person name="Aiden E.L."/>
            <person name="Korhonen P.K."/>
            <person name="Gasser R.B."/>
        </authorList>
    </citation>
    <scope>NUCLEOTIDE SEQUENCE [LARGE SCALE GENOMIC DNA]</scope>
    <source>
        <strain evidence="9">Cs-k2</strain>
    </source>
</reference>
<dbReference type="Proteomes" id="UP000286415">
    <property type="component" value="Unassembled WGS sequence"/>
</dbReference>
<keyword evidence="5" id="KW-0130">Cell adhesion</keyword>
<evidence type="ECO:0000256" key="4">
    <source>
        <dbReference type="ARBA" id="ARBA00022837"/>
    </source>
</evidence>
<keyword evidence="3" id="KW-0677">Repeat</keyword>
<gene>
    <name evidence="9" type="ORF">CSKR_105338</name>
</gene>
<dbReference type="EMBL" id="NIRI02000042">
    <property type="protein sequence ID" value="KAG5451385.1"/>
    <property type="molecule type" value="Genomic_DNA"/>
</dbReference>
<evidence type="ECO:0000256" key="6">
    <source>
        <dbReference type="ARBA" id="ARBA00022989"/>
    </source>
</evidence>
<comment type="caution">
    <text evidence="9">The sequence shown here is derived from an EMBL/GenBank/DDBJ whole genome shotgun (WGS) entry which is preliminary data.</text>
</comment>
<proteinExistence type="predicted"/>
<dbReference type="GO" id="GO:0005911">
    <property type="term" value="C:cell-cell junction"/>
    <property type="evidence" value="ECO:0007669"/>
    <property type="project" value="TreeGrafter"/>
</dbReference>
<dbReference type="GO" id="GO:0005886">
    <property type="term" value="C:plasma membrane"/>
    <property type="evidence" value="ECO:0007669"/>
    <property type="project" value="InterPro"/>
</dbReference>
<feature type="domain" description="Cadherin" evidence="8">
    <location>
        <begin position="368"/>
        <end position="480"/>
    </location>
</feature>
<keyword evidence="4" id="KW-0106">Calcium</keyword>
<evidence type="ECO:0000256" key="5">
    <source>
        <dbReference type="ARBA" id="ARBA00022889"/>
    </source>
</evidence>
<keyword evidence="2" id="KW-0812">Transmembrane</keyword>
<dbReference type="Gene3D" id="2.60.40.60">
    <property type="entry name" value="Cadherins"/>
    <property type="match status" value="7"/>
</dbReference>
<feature type="domain" description="Cadherin" evidence="8">
    <location>
        <begin position="818"/>
        <end position="933"/>
    </location>
</feature>
<comment type="subcellular location">
    <subcellularLocation>
        <location evidence="1">Membrane</location>
    </subcellularLocation>
</comment>
<evidence type="ECO:0000256" key="2">
    <source>
        <dbReference type="ARBA" id="ARBA00022692"/>
    </source>
</evidence>
<reference evidence="9 10" key="1">
    <citation type="journal article" date="2018" name="Biotechnol. Adv.">
        <title>Improved genomic resources and new bioinformatic workflow for the carcinogenic parasite Clonorchis sinensis: Biotechnological implications.</title>
        <authorList>
            <person name="Wang D."/>
            <person name="Korhonen P.K."/>
            <person name="Gasser R.B."/>
            <person name="Young N.D."/>
        </authorList>
    </citation>
    <scope>NUCLEOTIDE SEQUENCE [LARGE SCALE GENOMIC DNA]</scope>
    <source>
        <strain evidence="9">Cs-k2</strain>
    </source>
</reference>
<dbReference type="PANTHER" id="PTHR24025">
    <property type="entry name" value="DESMOGLEIN FAMILY MEMBER"/>
    <property type="match status" value="1"/>
</dbReference>
<organism evidence="9 10">
    <name type="scientific">Clonorchis sinensis</name>
    <name type="common">Chinese liver fluke</name>
    <dbReference type="NCBI Taxonomy" id="79923"/>
    <lineage>
        <taxon>Eukaryota</taxon>
        <taxon>Metazoa</taxon>
        <taxon>Spiralia</taxon>
        <taxon>Lophotrochozoa</taxon>
        <taxon>Platyhelminthes</taxon>
        <taxon>Trematoda</taxon>
        <taxon>Digenea</taxon>
        <taxon>Opisthorchiida</taxon>
        <taxon>Opisthorchiata</taxon>
        <taxon>Opisthorchiidae</taxon>
        <taxon>Clonorchis</taxon>
    </lineage>
</organism>
<dbReference type="InParanoid" id="A0A419QIG7"/>
<dbReference type="PROSITE" id="PS00232">
    <property type="entry name" value="CADHERIN_1"/>
    <property type="match status" value="4"/>
</dbReference>
<dbReference type="SMART" id="SM00112">
    <property type="entry name" value="CA"/>
    <property type="match status" value="6"/>
</dbReference>
<feature type="domain" description="Cadherin" evidence="8">
    <location>
        <begin position="510"/>
        <end position="644"/>
    </location>
</feature>
<feature type="domain" description="Cadherin" evidence="8">
    <location>
        <begin position="679"/>
        <end position="801"/>
    </location>
</feature>
<keyword evidence="7" id="KW-0472">Membrane</keyword>
<protein>
    <submittedName>
        <fullName evidence="9">Protocadherin gamma-A1</fullName>
    </submittedName>
</protein>
<evidence type="ECO:0000313" key="10">
    <source>
        <dbReference type="Proteomes" id="UP000286415"/>
    </source>
</evidence>
<sequence>MRRLFNFHVEAKDVSSMRQCCHPLSPLCAYAVFTVIGFFGILMDIKYCESKCTNQPDGIHHTYQIEEETPVPVHIGDLTADICFENLNHTESSPSAMRRFIIFPSTQPYYSYFEIRQAKFRSNIDGTQRTSFKQYLILVRSIDREEMCDHSLVDWTSSTEGPKSALLSYQNSHCLCESSSGICTIHLHLLLQLAPVVKNNTNSQLRPYTLSENNEFITVQVNIIDINDNMPTFQPSKYTLFVSESEGPGSRFRLPSAVDRDLGRNARVSYDLFYLNHSSAHHSINLSIPSILESDRFLNDGKSTFSLELMDYSGELFLKLQSKLDREMRSSYQILITATDQAPVHQKTGHLFLHVIVEDVNDSPPKFEKSLYVFHVHESTSPGLRVGAVHADDEDSGENGEVTYRLLHSFFNGSCRYTWKNRFRIDAGTGVIRVHSPLDREQDPKLVFQVEAIDHGQPERSATTKVIILLLDDNDNSPSIRVWGKHMLTNPNGLVGCSDPDACSLLTVDVQMQLTIWVTEWLKPDSVVAFLESWDLDELERGNVTCLVNSGEYLLQPVQELLIGNNLFVKQSASNKSGDPCAILSSKQSSKFYQLVTLHNMDWELKPHIYIPIVCHDADKVLPRSSTLLLQISVRDENDNAPIFNLPVIVSPAIWINKHDWLLNATEGKIGPMRSLMPFQKQIKVVVPETLTPNTTFAYFSGYDADDSQNSELLFQISSGEPSGLIPSSPDALHLLAAEKGFLSINETTGSLFTTSSLLSTPAHHWHNFQVVLSDKGKPALTNSLPISLWIQTVNQHPPELLIDVEFRNGIHHPKDHTSSSGNIKIMENEPPGTPVCRLKAIDFDRQEAGQVSFWLVGVYKVEQNATTIIQENTFLLNNRTGLVTTTRFLDREQDGDELILHIYAQDYGTPMKTTLKNISVHILDMNDNTPIFLMPLKSCFKGLVTADPESNSQLVFLNENFTYEHTIPHFVSGDAASYPGVLFRARDADIGQNGAVSYSITPSCLFSTDVLRVKQVLTLDDKSGCLVPNKQIIDQDLPAVFHFRLMAHDSDANRQLWSALELVVSARLTNNSSLTLEISGCPTLFHCQIQPQDQDGQATRAQTVDELTPLMRALLSVTVMAGAMVVTVVIFVLVKRPGWIIGRNYVFEASQKVKIDIFQCRTVHNEIDSWPPNLLPLDQQVRTKKDNDKCVIHFETASPGRIPHAMQFQINPQENFGTVIDNSRFVQPRRCQSVEVITYPVHIHQEPSPNTSHAVYQQDFLKDTANDPTFLKCPVYLDPFDKCLVQHISNKDCDNCEIPTVSNEASNQYYSLLKTTDRRILMKLDDSLIARWWKNNIYWCETIVSGTNTILTTTRIISTDNFVDVGLQRTFMKDREECMDKFLVTNRLNIGFSTTRRAANLFRSMLFVFGAHVMSRLSAFKYRLNKRSVQHSAGFTSLEDSPNNLCILWPRCARQGSWFGVQIILSGITWVTEVLRRQSLQDPSAAYLNDPSASGPNLQEISSSRIDLAEGRGSVRTKINPSLINKIGAADPV</sequence>
<dbReference type="GO" id="GO:0005509">
    <property type="term" value="F:calcium ion binding"/>
    <property type="evidence" value="ECO:0007669"/>
    <property type="project" value="UniProtKB-UniRule"/>
</dbReference>
<name>A0A419QIG7_CLOSI</name>
<feature type="domain" description="Cadherin" evidence="8">
    <location>
        <begin position="984"/>
        <end position="1085"/>
    </location>
</feature>
<accession>A0A419QIG7</accession>
<dbReference type="InterPro" id="IPR020894">
    <property type="entry name" value="Cadherin_CS"/>
</dbReference>
<dbReference type="FunFam" id="2.60.40.60:FF:000020">
    <property type="entry name" value="Dachsous cadherin-related 1b"/>
    <property type="match status" value="1"/>
</dbReference>
<evidence type="ECO:0000313" key="9">
    <source>
        <dbReference type="EMBL" id="KAG5451385.1"/>
    </source>
</evidence>
<dbReference type="PANTHER" id="PTHR24025:SF23">
    <property type="entry name" value="NEURAL-CADHERIN"/>
    <property type="match status" value="1"/>
</dbReference>
<evidence type="ECO:0000259" key="8">
    <source>
        <dbReference type="PROSITE" id="PS50268"/>
    </source>
</evidence>
<evidence type="ECO:0000256" key="3">
    <source>
        <dbReference type="ARBA" id="ARBA00022737"/>
    </source>
</evidence>
<dbReference type="CDD" id="cd11304">
    <property type="entry name" value="Cadherin_repeat"/>
    <property type="match status" value="5"/>
</dbReference>
<dbReference type="InterPro" id="IPR002126">
    <property type="entry name" value="Cadherin-like_dom"/>
</dbReference>
<dbReference type="OrthoDB" id="6284287at2759"/>
<feature type="domain" description="Cadherin" evidence="8">
    <location>
        <begin position="234"/>
        <end position="367"/>
    </location>
</feature>
<dbReference type="InterPro" id="IPR015919">
    <property type="entry name" value="Cadherin-like_sf"/>
</dbReference>
<dbReference type="GO" id="GO:0007156">
    <property type="term" value="P:homophilic cell adhesion via plasma membrane adhesion molecules"/>
    <property type="evidence" value="ECO:0007669"/>
    <property type="project" value="InterPro"/>
</dbReference>
<dbReference type="STRING" id="79923.A0A419QIG7"/>
<dbReference type="Pfam" id="PF00028">
    <property type="entry name" value="Cadherin"/>
    <property type="match status" value="2"/>
</dbReference>
<keyword evidence="6" id="KW-1133">Transmembrane helix</keyword>
<evidence type="ECO:0000256" key="1">
    <source>
        <dbReference type="ARBA" id="ARBA00004370"/>
    </source>
</evidence>
<evidence type="ECO:0000256" key="7">
    <source>
        <dbReference type="ARBA" id="ARBA00023136"/>
    </source>
</evidence>
<dbReference type="SUPFAM" id="SSF49313">
    <property type="entry name" value="Cadherin-like"/>
    <property type="match status" value="5"/>
</dbReference>